<accession>A0A9D7XP96</accession>
<dbReference type="PANTHER" id="PTHR34220">
    <property type="entry name" value="SENSOR HISTIDINE KINASE YPDA"/>
    <property type="match status" value="1"/>
</dbReference>
<dbReference type="GO" id="GO:0000155">
    <property type="term" value="F:phosphorelay sensor kinase activity"/>
    <property type="evidence" value="ECO:0007669"/>
    <property type="project" value="InterPro"/>
</dbReference>
<keyword evidence="1" id="KW-0472">Membrane</keyword>
<sequence>MPIKRYSNKEPIVFIWVIIPYITFMNLLMFGTCVFDSFWIFIKSFGISAVYFFIIYGVFGTVAVYIKNRFPGPGDLFRRISLLLPVFYTMNAGAVNGAFYFFKSLPVLECVPKPEMLWWTVLYACIMSTVITFINEGMANWEKWKSSLSESEKLKNAYQRSKLLGLKGQINPHFLFNCFNTLSGLIQENEQEAEKFLDEMTKVHRYLLRGDDEYLVPLTDEMKFATSYLNLTKARFGNAIDTKIDLPAELMSKEIPPLSMQVILENIIYTNALSKKEPLTIRITSDERGHLIVTHSLHEKTIVQNLDVDEGLDNLITKYRLMNMEEIRITETADQRVFLLPLFDPETAPV</sequence>
<keyword evidence="3" id="KW-0808">Transferase</keyword>
<dbReference type="EMBL" id="JADKGY010000001">
    <property type="protein sequence ID" value="MBK9981791.1"/>
    <property type="molecule type" value="Genomic_DNA"/>
</dbReference>
<dbReference type="Pfam" id="PF06580">
    <property type="entry name" value="His_kinase"/>
    <property type="match status" value="1"/>
</dbReference>
<dbReference type="GO" id="GO:0016020">
    <property type="term" value="C:membrane"/>
    <property type="evidence" value="ECO:0007669"/>
    <property type="project" value="InterPro"/>
</dbReference>
<organism evidence="3 4">
    <name type="scientific">Candidatus Opimibacter skivensis</name>
    <dbReference type="NCBI Taxonomy" id="2982028"/>
    <lineage>
        <taxon>Bacteria</taxon>
        <taxon>Pseudomonadati</taxon>
        <taxon>Bacteroidota</taxon>
        <taxon>Saprospiria</taxon>
        <taxon>Saprospirales</taxon>
        <taxon>Saprospiraceae</taxon>
        <taxon>Candidatus Opimibacter</taxon>
    </lineage>
</organism>
<proteinExistence type="predicted"/>
<feature type="transmembrane region" description="Helical" evidence="1">
    <location>
        <begin position="12"/>
        <end position="42"/>
    </location>
</feature>
<feature type="domain" description="Signal transduction histidine kinase internal region" evidence="2">
    <location>
        <begin position="163"/>
        <end position="239"/>
    </location>
</feature>
<evidence type="ECO:0000313" key="4">
    <source>
        <dbReference type="Proteomes" id="UP000808337"/>
    </source>
</evidence>
<reference evidence="3 4" key="1">
    <citation type="submission" date="2020-10" db="EMBL/GenBank/DDBJ databases">
        <title>Connecting structure to function with the recovery of over 1000 high-quality activated sludge metagenome-assembled genomes encoding full-length rRNA genes using long-read sequencing.</title>
        <authorList>
            <person name="Singleton C.M."/>
            <person name="Petriglieri F."/>
            <person name="Kristensen J.M."/>
            <person name="Kirkegaard R.H."/>
            <person name="Michaelsen T.Y."/>
            <person name="Andersen M.H."/>
            <person name="Karst S.M."/>
            <person name="Dueholm M.S."/>
            <person name="Nielsen P.H."/>
            <person name="Albertsen M."/>
        </authorList>
    </citation>
    <scope>NUCLEOTIDE SEQUENCE [LARGE SCALE GENOMIC DNA]</scope>
    <source>
        <strain evidence="3">Ribe_18-Q3-R11-54_MAXAC.273</strain>
    </source>
</reference>
<dbReference type="Proteomes" id="UP000808337">
    <property type="component" value="Unassembled WGS sequence"/>
</dbReference>
<protein>
    <submittedName>
        <fullName evidence="3">Histidine kinase</fullName>
    </submittedName>
</protein>
<evidence type="ECO:0000313" key="3">
    <source>
        <dbReference type="EMBL" id="MBK9981791.1"/>
    </source>
</evidence>
<dbReference type="InterPro" id="IPR050640">
    <property type="entry name" value="Bact_2-comp_sensor_kinase"/>
</dbReference>
<gene>
    <name evidence="3" type="ORF">IPP15_05100</name>
</gene>
<dbReference type="AlphaFoldDB" id="A0A9D7XP96"/>
<evidence type="ECO:0000256" key="1">
    <source>
        <dbReference type="SAM" id="Phobius"/>
    </source>
</evidence>
<name>A0A9D7XP96_9BACT</name>
<feature type="transmembrane region" description="Helical" evidence="1">
    <location>
        <begin position="80"/>
        <end position="102"/>
    </location>
</feature>
<feature type="transmembrane region" description="Helical" evidence="1">
    <location>
        <begin position="117"/>
        <end position="135"/>
    </location>
</feature>
<dbReference type="PANTHER" id="PTHR34220:SF7">
    <property type="entry name" value="SENSOR HISTIDINE KINASE YPDA"/>
    <property type="match status" value="1"/>
</dbReference>
<evidence type="ECO:0000259" key="2">
    <source>
        <dbReference type="Pfam" id="PF06580"/>
    </source>
</evidence>
<dbReference type="InterPro" id="IPR010559">
    <property type="entry name" value="Sig_transdc_His_kin_internal"/>
</dbReference>
<feature type="transmembrane region" description="Helical" evidence="1">
    <location>
        <begin position="48"/>
        <end position="68"/>
    </location>
</feature>
<keyword evidence="1" id="KW-0812">Transmembrane</keyword>
<keyword evidence="1" id="KW-1133">Transmembrane helix</keyword>
<comment type="caution">
    <text evidence="3">The sequence shown here is derived from an EMBL/GenBank/DDBJ whole genome shotgun (WGS) entry which is preliminary data.</text>
</comment>
<keyword evidence="3" id="KW-0418">Kinase</keyword>